<keyword evidence="3" id="KW-1185">Reference proteome</keyword>
<keyword evidence="1" id="KW-0812">Transmembrane</keyword>
<dbReference type="OrthoDB" id="9980301at2"/>
<comment type="caution">
    <text evidence="2">The sequence shown here is derived from an EMBL/GenBank/DDBJ whole genome shotgun (WGS) entry which is preliminary data.</text>
</comment>
<protein>
    <submittedName>
        <fullName evidence="2">Uncharacterized protein</fullName>
    </submittedName>
</protein>
<dbReference type="EMBL" id="RAWE01000063">
    <property type="protein sequence ID" value="RKH01868.1"/>
    <property type="molecule type" value="Genomic_DNA"/>
</dbReference>
<dbReference type="AlphaFoldDB" id="A0A3A8K0S4"/>
<organism evidence="2 3">
    <name type="scientific">Corallococcus carmarthensis</name>
    <dbReference type="NCBI Taxonomy" id="2316728"/>
    <lineage>
        <taxon>Bacteria</taxon>
        <taxon>Pseudomonadati</taxon>
        <taxon>Myxococcota</taxon>
        <taxon>Myxococcia</taxon>
        <taxon>Myxococcales</taxon>
        <taxon>Cystobacterineae</taxon>
        <taxon>Myxococcaceae</taxon>
        <taxon>Corallococcus</taxon>
    </lineage>
</organism>
<sequence>MAFLTAAGIYLAQRTDMDALWLILLLIGFPLGLACGVVALVRERSHLSARIFVPAIIGIMLNTPPFLWGMLLLVLPIIVDKW</sequence>
<feature type="transmembrane region" description="Helical" evidence="1">
    <location>
        <begin position="53"/>
        <end position="79"/>
    </location>
</feature>
<evidence type="ECO:0000313" key="3">
    <source>
        <dbReference type="Proteomes" id="UP000268313"/>
    </source>
</evidence>
<evidence type="ECO:0000313" key="2">
    <source>
        <dbReference type="EMBL" id="RKH01868.1"/>
    </source>
</evidence>
<reference evidence="3" key="1">
    <citation type="submission" date="2018-09" db="EMBL/GenBank/DDBJ databases">
        <authorList>
            <person name="Livingstone P.G."/>
            <person name="Whitworth D.E."/>
        </authorList>
    </citation>
    <scope>NUCLEOTIDE SEQUENCE [LARGE SCALE GENOMIC DNA]</scope>
    <source>
        <strain evidence="3">CA043D</strain>
    </source>
</reference>
<feature type="transmembrane region" description="Helical" evidence="1">
    <location>
        <begin position="20"/>
        <end position="41"/>
    </location>
</feature>
<dbReference type="RefSeq" id="WP_120603944.1">
    <property type="nucleotide sequence ID" value="NZ_JABFJX010000395.1"/>
</dbReference>
<keyword evidence="1" id="KW-1133">Transmembrane helix</keyword>
<keyword evidence="1" id="KW-0472">Membrane</keyword>
<name>A0A3A8K0S4_9BACT</name>
<gene>
    <name evidence="2" type="ORF">D7X32_18835</name>
</gene>
<evidence type="ECO:0000256" key="1">
    <source>
        <dbReference type="SAM" id="Phobius"/>
    </source>
</evidence>
<accession>A0A3A8K0S4</accession>
<proteinExistence type="predicted"/>
<dbReference type="Proteomes" id="UP000268313">
    <property type="component" value="Unassembled WGS sequence"/>
</dbReference>